<accession>A0A8J3BNW6</accession>
<proteinExistence type="predicted"/>
<dbReference type="Gene3D" id="3.40.190.80">
    <property type="match status" value="1"/>
</dbReference>
<dbReference type="PANTHER" id="PTHR43028">
    <property type="entry name" value="3'(2'),5'-BISPHOSPHATE NUCLEOTIDASE 1"/>
    <property type="match status" value="1"/>
</dbReference>
<dbReference type="GO" id="GO:0008441">
    <property type="term" value="F:3'(2'),5'-bisphosphate nucleotidase activity"/>
    <property type="evidence" value="ECO:0007669"/>
    <property type="project" value="TreeGrafter"/>
</dbReference>
<dbReference type="Pfam" id="PF00459">
    <property type="entry name" value="Inositol_P"/>
    <property type="match status" value="2"/>
</dbReference>
<dbReference type="SUPFAM" id="SSF56655">
    <property type="entry name" value="Carbohydrate phosphatase"/>
    <property type="match status" value="1"/>
</dbReference>
<dbReference type="InterPro" id="IPR000760">
    <property type="entry name" value="Inositol_monophosphatase-like"/>
</dbReference>
<dbReference type="GO" id="GO:0000103">
    <property type="term" value="P:sulfate assimilation"/>
    <property type="evidence" value="ECO:0007669"/>
    <property type="project" value="TreeGrafter"/>
</dbReference>
<dbReference type="PRINTS" id="PR00377">
    <property type="entry name" value="IMPHPHTASES"/>
</dbReference>
<dbReference type="InterPro" id="IPR050725">
    <property type="entry name" value="CysQ/Inositol_MonoPase"/>
</dbReference>
<evidence type="ECO:0000256" key="1">
    <source>
        <dbReference type="PIRSR" id="PIRSR600760-2"/>
    </source>
</evidence>
<dbReference type="Proteomes" id="UP000662200">
    <property type="component" value="Unassembled WGS sequence"/>
</dbReference>
<evidence type="ECO:0000313" key="4">
    <source>
        <dbReference type="Proteomes" id="UP000662200"/>
    </source>
</evidence>
<feature type="binding site" evidence="1">
    <location>
        <position position="115"/>
    </location>
    <ligand>
        <name>Mg(2+)</name>
        <dbReference type="ChEBI" id="CHEBI:18420"/>
        <label>1</label>
        <note>catalytic</note>
    </ligand>
</feature>
<keyword evidence="4" id="KW-1185">Reference proteome</keyword>
<keyword evidence="1" id="KW-0460">Magnesium</keyword>
<name>A0A8J3BNW6_9ACTN</name>
<dbReference type="GO" id="GO:0050427">
    <property type="term" value="P:3'-phosphoadenosine 5'-phosphosulfate metabolic process"/>
    <property type="evidence" value="ECO:0007669"/>
    <property type="project" value="TreeGrafter"/>
</dbReference>
<protein>
    <submittedName>
        <fullName evidence="3">3'(2'),5'-bisphosphate nucleotidase CysQ</fullName>
    </submittedName>
</protein>
<organism evidence="3 4">
    <name type="scientific">Pilimelia terevasa</name>
    <dbReference type="NCBI Taxonomy" id="53372"/>
    <lineage>
        <taxon>Bacteria</taxon>
        <taxon>Bacillati</taxon>
        <taxon>Actinomycetota</taxon>
        <taxon>Actinomycetes</taxon>
        <taxon>Micromonosporales</taxon>
        <taxon>Micromonosporaceae</taxon>
        <taxon>Pilimelia</taxon>
    </lineage>
</organism>
<evidence type="ECO:0000313" key="3">
    <source>
        <dbReference type="EMBL" id="GGK32657.1"/>
    </source>
</evidence>
<feature type="binding site" evidence="1">
    <location>
        <position position="112"/>
    </location>
    <ligand>
        <name>Mg(2+)</name>
        <dbReference type="ChEBI" id="CHEBI:18420"/>
        <label>1</label>
        <note>catalytic</note>
    </ligand>
</feature>
<feature type="region of interest" description="Disordered" evidence="2">
    <location>
        <begin position="1"/>
        <end position="29"/>
    </location>
</feature>
<feature type="binding site" evidence="1">
    <location>
        <position position="224"/>
    </location>
    <ligand>
        <name>Mg(2+)</name>
        <dbReference type="ChEBI" id="CHEBI:18420"/>
        <label>1</label>
        <note>catalytic</note>
    </ligand>
</feature>
<feature type="binding site" evidence="1">
    <location>
        <position position="114"/>
    </location>
    <ligand>
        <name>Mg(2+)</name>
        <dbReference type="ChEBI" id="CHEBI:18420"/>
        <label>1</label>
        <note>catalytic</note>
    </ligand>
</feature>
<sequence length="291" mass="30325">MSGTPVGARDAVGLDDPVRAGAGASPADDRDQTVAQWLAWLAGERLLDLRHVRGYADPGALRAAGDRQAHHVLRGELGRLRPGDAVLSEEDAGARGEAAADRRAADRVWIIDPLDGTREYGEQGRTDWAVHVALWERGAGLTAGAVALPARQVVLGTDAPPPPAAAGPMRVAVSRSRPPGFVSTLLERCGGVAVPMGSAGVKVCAVVTGEADAYVHAGGQYEWDSAAPVAVATAAGLHCSRLDGRPLEYNRAHPRLPDLLVCRPEHRDALLGTLAELIKTGEVLIEEGAAG</sequence>
<dbReference type="CDD" id="cd01638">
    <property type="entry name" value="CysQ"/>
    <property type="match status" value="1"/>
</dbReference>
<comment type="cofactor">
    <cofactor evidence="1">
        <name>Mg(2+)</name>
        <dbReference type="ChEBI" id="CHEBI:18420"/>
    </cofactor>
</comment>
<reference evidence="3" key="1">
    <citation type="journal article" date="2014" name="Int. J. Syst. Evol. Microbiol.">
        <title>Complete genome sequence of Corynebacterium casei LMG S-19264T (=DSM 44701T), isolated from a smear-ripened cheese.</title>
        <authorList>
            <consortium name="US DOE Joint Genome Institute (JGI-PGF)"/>
            <person name="Walter F."/>
            <person name="Albersmeier A."/>
            <person name="Kalinowski J."/>
            <person name="Ruckert C."/>
        </authorList>
    </citation>
    <scope>NUCLEOTIDE SEQUENCE</scope>
    <source>
        <strain evidence="3">JCM 3091</strain>
    </source>
</reference>
<dbReference type="EMBL" id="BMQC01000008">
    <property type="protein sequence ID" value="GGK32657.1"/>
    <property type="molecule type" value="Genomic_DNA"/>
</dbReference>
<dbReference type="GO" id="GO:0046872">
    <property type="term" value="F:metal ion binding"/>
    <property type="evidence" value="ECO:0007669"/>
    <property type="project" value="UniProtKB-KW"/>
</dbReference>
<dbReference type="AlphaFoldDB" id="A0A8J3BNW6"/>
<feature type="binding site" evidence="1">
    <location>
        <position position="89"/>
    </location>
    <ligand>
        <name>Mg(2+)</name>
        <dbReference type="ChEBI" id="CHEBI:18420"/>
        <label>1</label>
        <note>catalytic</note>
    </ligand>
</feature>
<keyword evidence="1" id="KW-0479">Metal-binding</keyword>
<dbReference type="PANTHER" id="PTHR43028:SF5">
    <property type="entry name" value="3'(2'),5'-BISPHOSPHATE NUCLEOTIDASE 1"/>
    <property type="match status" value="1"/>
</dbReference>
<comment type="caution">
    <text evidence="3">The sequence shown here is derived from an EMBL/GenBank/DDBJ whole genome shotgun (WGS) entry which is preliminary data.</text>
</comment>
<dbReference type="Gene3D" id="3.30.540.10">
    <property type="entry name" value="Fructose-1,6-Bisphosphatase, subunit A, domain 1"/>
    <property type="match status" value="1"/>
</dbReference>
<gene>
    <name evidence="3" type="ORF">GCM10010124_26780</name>
</gene>
<evidence type="ECO:0000256" key="2">
    <source>
        <dbReference type="SAM" id="MobiDB-lite"/>
    </source>
</evidence>
<reference evidence="3" key="2">
    <citation type="submission" date="2020-09" db="EMBL/GenBank/DDBJ databases">
        <authorList>
            <person name="Sun Q."/>
            <person name="Ohkuma M."/>
        </authorList>
    </citation>
    <scope>NUCLEOTIDE SEQUENCE</scope>
    <source>
        <strain evidence="3">JCM 3091</strain>
    </source>
</reference>